<keyword evidence="2" id="KW-1185">Reference proteome</keyword>
<name>U4L9W6_PYROM</name>
<gene>
    <name evidence="1" type="ORF">PCON_02688</name>
</gene>
<accession>U4L9W6</accession>
<dbReference type="AlphaFoldDB" id="U4L9W6"/>
<sequence>MQHLLSKLEATNLFMQESYTILFRRHDGRTMHESLHFGVLLADVRDAAAEDRCLPAAMEVCLVLGKLCLAFGQAAAEAVTTANDIRCVGPFYIY</sequence>
<evidence type="ECO:0000313" key="1">
    <source>
        <dbReference type="EMBL" id="CCX16157.1"/>
    </source>
</evidence>
<organism evidence="1 2">
    <name type="scientific">Pyronema omphalodes (strain CBS 100304)</name>
    <name type="common">Pyronema confluens</name>
    <dbReference type="NCBI Taxonomy" id="1076935"/>
    <lineage>
        <taxon>Eukaryota</taxon>
        <taxon>Fungi</taxon>
        <taxon>Dikarya</taxon>
        <taxon>Ascomycota</taxon>
        <taxon>Pezizomycotina</taxon>
        <taxon>Pezizomycetes</taxon>
        <taxon>Pezizales</taxon>
        <taxon>Pyronemataceae</taxon>
        <taxon>Pyronema</taxon>
    </lineage>
</organism>
<protein>
    <submittedName>
        <fullName evidence="1">Uncharacterized protein</fullName>
    </submittedName>
</protein>
<dbReference type="Proteomes" id="UP000018144">
    <property type="component" value="Unassembled WGS sequence"/>
</dbReference>
<evidence type="ECO:0000313" key="2">
    <source>
        <dbReference type="Proteomes" id="UP000018144"/>
    </source>
</evidence>
<dbReference type="EMBL" id="HF936318">
    <property type="protein sequence ID" value="CCX16157.1"/>
    <property type="molecule type" value="Genomic_DNA"/>
</dbReference>
<proteinExistence type="predicted"/>
<reference evidence="1 2" key="1">
    <citation type="journal article" date="2013" name="PLoS Genet.">
        <title>The genome and development-dependent transcriptomes of Pyronema confluens: a window into fungal evolution.</title>
        <authorList>
            <person name="Traeger S."/>
            <person name="Altegoer F."/>
            <person name="Freitag M."/>
            <person name="Gabaldon T."/>
            <person name="Kempken F."/>
            <person name="Kumar A."/>
            <person name="Marcet-Houben M."/>
            <person name="Poggeler S."/>
            <person name="Stajich J.E."/>
            <person name="Nowrousian M."/>
        </authorList>
    </citation>
    <scope>NUCLEOTIDE SEQUENCE [LARGE SCALE GENOMIC DNA]</scope>
    <source>
        <strain evidence="2">CBS 100304</strain>
        <tissue evidence="1">Vegetative mycelium</tissue>
    </source>
</reference>